<dbReference type="EMBL" id="QGKW02001660">
    <property type="protein sequence ID" value="KAF2581701.1"/>
    <property type="molecule type" value="Genomic_DNA"/>
</dbReference>
<gene>
    <name evidence="1" type="ORF">F2Q68_00004953</name>
</gene>
<comment type="caution">
    <text evidence="1">The sequence shown here is derived from an EMBL/GenBank/DDBJ whole genome shotgun (WGS) entry which is preliminary data.</text>
</comment>
<proteinExistence type="predicted"/>
<organism evidence="1 2">
    <name type="scientific">Brassica cretica</name>
    <name type="common">Mustard</name>
    <dbReference type="NCBI Taxonomy" id="69181"/>
    <lineage>
        <taxon>Eukaryota</taxon>
        <taxon>Viridiplantae</taxon>
        <taxon>Streptophyta</taxon>
        <taxon>Embryophyta</taxon>
        <taxon>Tracheophyta</taxon>
        <taxon>Spermatophyta</taxon>
        <taxon>Magnoliopsida</taxon>
        <taxon>eudicotyledons</taxon>
        <taxon>Gunneridae</taxon>
        <taxon>Pentapetalae</taxon>
        <taxon>rosids</taxon>
        <taxon>malvids</taxon>
        <taxon>Brassicales</taxon>
        <taxon>Brassicaceae</taxon>
        <taxon>Brassiceae</taxon>
        <taxon>Brassica</taxon>
    </lineage>
</organism>
<dbReference type="Proteomes" id="UP000712281">
    <property type="component" value="Unassembled WGS sequence"/>
</dbReference>
<sequence>MEDEFRQVVKEEKLQEGNFEVESLMSFGGSHWCRSTPTKIDQDEYQSIDRQHLRSQPHLAMP</sequence>
<dbReference type="AlphaFoldDB" id="A0A8S9JHJ0"/>
<accession>A0A8S9JHJ0</accession>
<name>A0A8S9JHJ0_BRACR</name>
<protein>
    <submittedName>
        <fullName evidence="1">Uncharacterized protein</fullName>
    </submittedName>
</protein>
<reference evidence="1" key="1">
    <citation type="submission" date="2019-12" db="EMBL/GenBank/DDBJ databases">
        <title>Genome sequencing and annotation of Brassica cretica.</title>
        <authorList>
            <person name="Studholme D.J."/>
            <person name="Sarris P.F."/>
        </authorList>
    </citation>
    <scope>NUCLEOTIDE SEQUENCE</scope>
    <source>
        <strain evidence="1">PFS-001/15</strain>
        <tissue evidence="1">Leaf</tissue>
    </source>
</reference>
<evidence type="ECO:0000313" key="1">
    <source>
        <dbReference type="EMBL" id="KAF2581701.1"/>
    </source>
</evidence>
<evidence type="ECO:0000313" key="2">
    <source>
        <dbReference type="Proteomes" id="UP000712281"/>
    </source>
</evidence>